<gene>
    <name evidence="1" type="ORF">UHOR_01537</name>
</gene>
<evidence type="ECO:0000313" key="2">
    <source>
        <dbReference type="Proteomes" id="UP000006174"/>
    </source>
</evidence>
<dbReference type="AlphaFoldDB" id="I2G6H1"/>
<accession>I2G6H1</accession>
<dbReference type="EMBL" id="CAGI01000195">
    <property type="protein sequence ID" value="CCF54764.1"/>
    <property type="molecule type" value="Genomic_DNA"/>
</dbReference>
<evidence type="ECO:0000313" key="1">
    <source>
        <dbReference type="EMBL" id="CCF54764.1"/>
    </source>
</evidence>
<dbReference type="OrthoDB" id="2547101at2759"/>
<organism evidence="1 2">
    <name type="scientific">Ustilago hordei</name>
    <name type="common">Barley covered smut fungus</name>
    <dbReference type="NCBI Taxonomy" id="120017"/>
    <lineage>
        <taxon>Eukaryota</taxon>
        <taxon>Fungi</taxon>
        <taxon>Dikarya</taxon>
        <taxon>Basidiomycota</taxon>
        <taxon>Ustilaginomycotina</taxon>
        <taxon>Ustilaginomycetes</taxon>
        <taxon>Ustilaginales</taxon>
        <taxon>Ustilaginaceae</taxon>
        <taxon>Ustilago</taxon>
    </lineage>
</organism>
<dbReference type="HOGENOM" id="CLU_2639954_0_0_1"/>
<protein>
    <submittedName>
        <fullName evidence="1">Uncharacterized protein</fullName>
    </submittedName>
</protein>
<name>I2G6H1_USTHO</name>
<comment type="caution">
    <text evidence="1">The sequence shown here is derived from an EMBL/GenBank/DDBJ whole genome shotgun (WGS) entry which is preliminary data.</text>
</comment>
<keyword evidence="2" id="KW-1185">Reference proteome</keyword>
<proteinExistence type="predicted"/>
<reference evidence="1 2" key="1">
    <citation type="journal article" date="2012" name="Plant Cell">
        <title>Genome comparison of barley and maize smut fungi reveals targeted loss of RNA silencing components and species-specific presence of transposable elements.</title>
        <authorList>
            <person name="Laurie J.D."/>
            <person name="Ali S."/>
            <person name="Linning R."/>
            <person name="Mannhaupt G."/>
            <person name="Wong P."/>
            <person name="Gueldener U."/>
            <person name="Muensterkoetter M."/>
            <person name="Moore R."/>
            <person name="Kahmann R."/>
            <person name="Bakkeren G."/>
            <person name="Schirawski J."/>
        </authorList>
    </citation>
    <scope>NUCLEOTIDE SEQUENCE [LARGE SCALE GENOMIC DNA]</scope>
    <source>
        <strain evidence="2">Uh4875-4</strain>
    </source>
</reference>
<sequence length="77" mass="8548">MEYLGDGTPSMQPHGLHQAEWAHLTVTNGYGPRFVQSEEQVLDPVMSMGWATAMQVIWHLPNSNQPSVPSDPFEPVS</sequence>
<dbReference type="Proteomes" id="UP000006174">
    <property type="component" value="Unassembled WGS sequence"/>
</dbReference>